<dbReference type="Gene3D" id="1.10.340.70">
    <property type="match status" value="1"/>
</dbReference>
<dbReference type="PANTHER" id="PTHR37984:SF5">
    <property type="entry name" value="PROTEIN NYNRIN-LIKE"/>
    <property type="match status" value="1"/>
</dbReference>
<dbReference type="InterPro" id="IPR050951">
    <property type="entry name" value="Retrovirus_Pol_polyprotein"/>
</dbReference>
<evidence type="ECO:0008006" key="3">
    <source>
        <dbReference type="Google" id="ProtNLM"/>
    </source>
</evidence>
<dbReference type="AlphaFoldDB" id="A0A8T3B717"/>
<organism evidence="1 2">
    <name type="scientific">Dendrobium nobile</name>
    <name type="common">Orchid</name>
    <dbReference type="NCBI Taxonomy" id="94219"/>
    <lineage>
        <taxon>Eukaryota</taxon>
        <taxon>Viridiplantae</taxon>
        <taxon>Streptophyta</taxon>
        <taxon>Embryophyta</taxon>
        <taxon>Tracheophyta</taxon>
        <taxon>Spermatophyta</taxon>
        <taxon>Magnoliopsida</taxon>
        <taxon>Liliopsida</taxon>
        <taxon>Asparagales</taxon>
        <taxon>Orchidaceae</taxon>
        <taxon>Epidendroideae</taxon>
        <taxon>Malaxideae</taxon>
        <taxon>Dendrobiinae</taxon>
        <taxon>Dendrobium</taxon>
    </lineage>
</organism>
<protein>
    <recommendedName>
        <fullName evidence="3">Reverse transcriptase</fullName>
    </recommendedName>
</protein>
<evidence type="ECO:0000313" key="1">
    <source>
        <dbReference type="EMBL" id="KAI0504858.1"/>
    </source>
</evidence>
<name>A0A8T3B717_DENNO</name>
<dbReference type="PANTHER" id="PTHR37984">
    <property type="entry name" value="PROTEIN CBG26694"/>
    <property type="match status" value="1"/>
</dbReference>
<dbReference type="OrthoDB" id="1932715at2759"/>
<keyword evidence="2" id="KW-1185">Reference proteome</keyword>
<gene>
    <name evidence="1" type="ORF">KFK09_015812</name>
</gene>
<dbReference type="EMBL" id="JAGYWB010000011">
    <property type="protein sequence ID" value="KAI0504858.1"/>
    <property type="molecule type" value="Genomic_DNA"/>
</dbReference>
<accession>A0A8T3B717</accession>
<dbReference type="Proteomes" id="UP000829196">
    <property type="component" value="Unassembled WGS sequence"/>
</dbReference>
<sequence length="139" mass="16362">MHARWTTFLQRFSFVLRHKSRAQNRVADALSRRTVLLTQLQTDMQGIHSLQELYAEDKDFAKPWAKLMQEPHTPAGDYSIRHDFLFKGNHLCVPKSSWREHLIKELHNGGLAAHVEQAKTLEQMQHRIFFFFCLIYAVT</sequence>
<evidence type="ECO:0000313" key="2">
    <source>
        <dbReference type="Proteomes" id="UP000829196"/>
    </source>
</evidence>
<comment type="caution">
    <text evidence="1">The sequence shown here is derived from an EMBL/GenBank/DDBJ whole genome shotgun (WGS) entry which is preliminary data.</text>
</comment>
<reference evidence="1" key="1">
    <citation type="journal article" date="2022" name="Front. Genet.">
        <title>Chromosome-Scale Assembly of the Dendrobium nobile Genome Provides Insights Into the Molecular Mechanism of the Biosynthesis of the Medicinal Active Ingredient of Dendrobium.</title>
        <authorList>
            <person name="Xu Q."/>
            <person name="Niu S.-C."/>
            <person name="Li K.-L."/>
            <person name="Zheng P.-J."/>
            <person name="Zhang X.-J."/>
            <person name="Jia Y."/>
            <person name="Liu Y."/>
            <person name="Niu Y.-X."/>
            <person name="Yu L.-H."/>
            <person name="Chen D.-F."/>
            <person name="Zhang G.-Q."/>
        </authorList>
    </citation>
    <scope>NUCLEOTIDE SEQUENCE</scope>
    <source>
        <tissue evidence="1">Leaf</tissue>
    </source>
</reference>
<proteinExistence type="predicted"/>